<dbReference type="EMBL" id="JAYKXN010000006">
    <property type="protein sequence ID" value="KAK7278810.1"/>
    <property type="molecule type" value="Genomic_DNA"/>
</dbReference>
<feature type="transmembrane region" description="Helical" evidence="8">
    <location>
        <begin position="164"/>
        <end position="183"/>
    </location>
</feature>
<keyword evidence="3 8" id="KW-0812">Transmembrane</keyword>
<evidence type="ECO:0000256" key="4">
    <source>
        <dbReference type="ARBA" id="ARBA00022968"/>
    </source>
</evidence>
<comment type="subcellular location">
    <subcellularLocation>
        <location evidence="1">Membrane</location>
        <topology evidence="1">Single-pass membrane protein</topology>
    </subcellularLocation>
</comment>
<evidence type="ECO:0000259" key="9">
    <source>
        <dbReference type="Pfam" id="PF13839"/>
    </source>
</evidence>
<feature type="transmembrane region" description="Helical" evidence="8">
    <location>
        <begin position="76"/>
        <end position="103"/>
    </location>
</feature>
<evidence type="ECO:0008006" key="13">
    <source>
        <dbReference type="Google" id="ProtNLM"/>
    </source>
</evidence>
<dbReference type="InterPro" id="IPR029962">
    <property type="entry name" value="TBL"/>
</dbReference>
<feature type="compositionally biased region" description="Low complexity" evidence="7">
    <location>
        <begin position="230"/>
        <end position="240"/>
    </location>
</feature>
<feature type="compositionally biased region" description="Polar residues" evidence="7">
    <location>
        <begin position="242"/>
        <end position="251"/>
    </location>
</feature>
<dbReference type="Proteomes" id="UP001359559">
    <property type="component" value="Unassembled WGS sequence"/>
</dbReference>
<keyword evidence="4" id="KW-0735">Signal-anchor</keyword>
<feature type="compositionally biased region" description="Low complexity" evidence="7">
    <location>
        <begin position="321"/>
        <end position="330"/>
    </location>
</feature>
<dbReference type="PANTHER" id="PTHR32285:SF22">
    <property type="entry name" value="PROTEIN TRICHOME BIREFRINGENCE"/>
    <property type="match status" value="1"/>
</dbReference>
<dbReference type="Pfam" id="PF14416">
    <property type="entry name" value="PMR5N"/>
    <property type="match status" value="1"/>
</dbReference>
<dbReference type="InterPro" id="IPR025846">
    <property type="entry name" value="TBL_N"/>
</dbReference>
<evidence type="ECO:0000313" key="12">
    <source>
        <dbReference type="Proteomes" id="UP001359559"/>
    </source>
</evidence>
<feature type="compositionally biased region" description="Polar residues" evidence="7">
    <location>
        <begin position="341"/>
        <end position="357"/>
    </location>
</feature>
<evidence type="ECO:0000256" key="6">
    <source>
        <dbReference type="ARBA" id="ARBA00023136"/>
    </source>
</evidence>
<comment type="similarity">
    <text evidence="2">Belongs to the PC-esterase family. TBL subfamily.</text>
</comment>
<dbReference type="GO" id="GO:0005794">
    <property type="term" value="C:Golgi apparatus"/>
    <property type="evidence" value="ECO:0007669"/>
    <property type="project" value="TreeGrafter"/>
</dbReference>
<dbReference type="Pfam" id="PF13839">
    <property type="entry name" value="PC-Esterase"/>
    <property type="match status" value="1"/>
</dbReference>
<feature type="region of interest" description="Disordered" evidence="7">
    <location>
        <begin position="230"/>
        <end position="357"/>
    </location>
</feature>
<dbReference type="GO" id="GO:0016020">
    <property type="term" value="C:membrane"/>
    <property type="evidence" value="ECO:0007669"/>
    <property type="project" value="UniProtKB-SubCell"/>
</dbReference>
<sequence>MELNSRCLAIENVELTSMNPRADSNLICVFCFLVLAVIGDHNTSTKSHIRWHPPNSETPTFLFPAKPKQFKHHYPILILLFTLITTSCIIKLDFIFVVLSLFLTHTHDTTPFSLSNTGTSTTNPSSPSITMADATKYVPIAIGGNLNLDIKNFFTFLKTRKTLSFAYAFMLSFVAFTVFLAFYPSPNTSSPLFTNIFTSSASTTSTASSYKSQLSSLFSFFFHNTTTSSNPSSSHSFPFTLHPNTSRSANHNTSQSPNTTTTTKTFQTTPLKNHTQSSPNTSSNHHTVSSNAKNHTQVSKTCDETKADLKQTNQSSNGAASSVTQVSTTSDEAQALKKKNQSSNSNTGVPASKVSGASLNQNLSSSVKGGNIEKGVVHNNYTASLAKKQNNGNNNKDLRVMDEKRVESLIKCDFFHGEWVKDDSYPLYKPGSCPLIDEQFNCIQNGRPDKDYQKYKWKPKGCSLPRLDGSRMLDLLRGKRLVFAGDSINRNMWESLICILRNAVKDKSKVYEANGRLHFRGEASYSFIFKDYNFSVELFVSPFLVQEWEIQVKNGTKKETLRLDLVGKSSDQYKDADIIIFNTGHWWTHDKTSKGKDYYQEGSHVYDELNVLEAFRKAITTWSRWVDANINPSKSMVFFRGYSASHFSGGQWNSGGQCDSETVPIKNEKYLKEYPPKMRVLEKVLKYMKTHVIYLNVTKMTDFRKDGHPSIYRKQNLSPEERKSPLRYQDCSHWCLPGVPDAWNEILYTELLLRQYKNQQKRP</sequence>
<dbReference type="AlphaFoldDB" id="A0AAN9FM97"/>
<evidence type="ECO:0000313" key="11">
    <source>
        <dbReference type="EMBL" id="KAK7278810.1"/>
    </source>
</evidence>
<comment type="caution">
    <text evidence="11">The sequence shown here is derived from an EMBL/GenBank/DDBJ whole genome shotgun (WGS) entry which is preliminary data.</text>
</comment>
<evidence type="ECO:0000256" key="8">
    <source>
        <dbReference type="SAM" id="Phobius"/>
    </source>
</evidence>
<evidence type="ECO:0000259" key="10">
    <source>
        <dbReference type="Pfam" id="PF14416"/>
    </source>
</evidence>
<keyword evidence="12" id="KW-1185">Reference proteome</keyword>
<reference evidence="11 12" key="1">
    <citation type="submission" date="2024-01" db="EMBL/GenBank/DDBJ databases">
        <title>The genomes of 5 underutilized Papilionoideae crops provide insights into root nodulation and disease resistance.</title>
        <authorList>
            <person name="Yuan L."/>
        </authorList>
    </citation>
    <scope>NUCLEOTIDE SEQUENCE [LARGE SCALE GENOMIC DNA]</scope>
    <source>
        <strain evidence="11">LY-2023</strain>
        <tissue evidence="11">Leaf</tissue>
    </source>
</reference>
<evidence type="ECO:0000256" key="7">
    <source>
        <dbReference type="SAM" id="MobiDB-lite"/>
    </source>
</evidence>
<evidence type="ECO:0000256" key="2">
    <source>
        <dbReference type="ARBA" id="ARBA00007727"/>
    </source>
</evidence>
<keyword evidence="5 8" id="KW-1133">Transmembrane helix</keyword>
<feature type="compositionally biased region" description="Low complexity" evidence="7">
    <location>
        <begin position="252"/>
        <end position="291"/>
    </location>
</feature>
<evidence type="ECO:0000256" key="1">
    <source>
        <dbReference type="ARBA" id="ARBA00004167"/>
    </source>
</evidence>
<feature type="compositionally biased region" description="Polar residues" evidence="7">
    <location>
        <begin position="310"/>
        <end position="320"/>
    </location>
</feature>
<protein>
    <recommendedName>
        <fullName evidence="13">Trichome birefringence-like N-terminal domain-containing protein</fullName>
    </recommendedName>
</protein>
<gene>
    <name evidence="11" type="ORF">RJT34_23848</name>
</gene>
<feature type="transmembrane region" description="Helical" evidence="8">
    <location>
        <begin position="24"/>
        <end position="41"/>
    </location>
</feature>
<organism evidence="11 12">
    <name type="scientific">Clitoria ternatea</name>
    <name type="common">Butterfly pea</name>
    <dbReference type="NCBI Taxonomy" id="43366"/>
    <lineage>
        <taxon>Eukaryota</taxon>
        <taxon>Viridiplantae</taxon>
        <taxon>Streptophyta</taxon>
        <taxon>Embryophyta</taxon>
        <taxon>Tracheophyta</taxon>
        <taxon>Spermatophyta</taxon>
        <taxon>Magnoliopsida</taxon>
        <taxon>eudicotyledons</taxon>
        <taxon>Gunneridae</taxon>
        <taxon>Pentapetalae</taxon>
        <taxon>rosids</taxon>
        <taxon>fabids</taxon>
        <taxon>Fabales</taxon>
        <taxon>Fabaceae</taxon>
        <taxon>Papilionoideae</taxon>
        <taxon>50 kb inversion clade</taxon>
        <taxon>NPAAA clade</taxon>
        <taxon>indigoferoid/millettioid clade</taxon>
        <taxon>Phaseoleae</taxon>
        <taxon>Clitoria</taxon>
    </lineage>
</organism>
<feature type="domain" description="Trichome birefringence-like C-terminal" evidence="9">
    <location>
        <begin position="464"/>
        <end position="749"/>
    </location>
</feature>
<proteinExistence type="inferred from homology"/>
<keyword evidence="6 8" id="KW-0472">Membrane</keyword>
<dbReference type="InterPro" id="IPR026057">
    <property type="entry name" value="TBL_C"/>
</dbReference>
<name>A0AAN9FM97_CLITE</name>
<evidence type="ECO:0000256" key="3">
    <source>
        <dbReference type="ARBA" id="ARBA00022692"/>
    </source>
</evidence>
<dbReference type="PANTHER" id="PTHR32285">
    <property type="entry name" value="PROTEIN TRICHOME BIREFRINGENCE-LIKE 9-RELATED"/>
    <property type="match status" value="1"/>
</dbReference>
<evidence type="ECO:0000256" key="5">
    <source>
        <dbReference type="ARBA" id="ARBA00022989"/>
    </source>
</evidence>
<dbReference type="GO" id="GO:0016413">
    <property type="term" value="F:O-acetyltransferase activity"/>
    <property type="evidence" value="ECO:0007669"/>
    <property type="project" value="InterPro"/>
</dbReference>
<feature type="domain" description="Trichome birefringence-like N-terminal" evidence="10">
    <location>
        <begin position="411"/>
        <end position="463"/>
    </location>
</feature>
<accession>A0AAN9FM97</accession>